<accession>A0A917PUA0</accession>
<reference evidence="5" key="2">
    <citation type="submission" date="2020-09" db="EMBL/GenBank/DDBJ databases">
        <authorList>
            <person name="Sun Q."/>
            <person name="Ohkuma M."/>
        </authorList>
    </citation>
    <scope>NUCLEOTIDE SEQUENCE</scope>
    <source>
        <strain evidence="5">JCM 30078</strain>
    </source>
</reference>
<keyword evidence="3" id="KW-0067">ATP-binding</keyword>
<feature type="domain" description="UspA" evidence="4">
    <location>
        <begin position="3"/>
        <end position="131"/>
    </location>
</feature>
<dbReference type="InterPro" id="IPR014729">
    <property type="entry name" value="Rossmann-like_a/b/a_fold"/>
</dbReference>
<dbReference type="Pfam" id="PF00582">
    <property type="entry name" value="Usp"/>
    <property type="match status" value="2"/>
</dbReference>
<dbReference type="RefSeq" id="WP_188982891.1">
    <property type="nucleotide sequence ID" value="NZ_BMPO01000003.1"/>
</dbReference>
<dbReference type="Proteomes" id="UP000635983">
    <property type="component" value="Unassembled WGS sequence"/>
</dbReference>
<dbReference type="CDD" id="cd00293">
    <property type="entry name" value="USP-like"/>
    <property type="match status" value="2"/>
</dbReference>
<dbReference type="SUPFAM" id="SSF52402">
    <property type="entry name" value="Adenine nucleotide alpha hydrolases-like"/>
    <property type="match status" value="2"/>
</dbReference>
<dbReference type="PRINTS" id="PR01438">
    <property type="entry name" value="UNVRSLSTRESS"/>
</dbReference>
<reference evidence="5" key="1">
    <citation type="journal article" date="2014" name="Int. J. Syst. Evol. Microbiol.">
        <title>Complete genome sequence of Corynebacterium casei LMG S-19264T (=DSM 44701T), isolated from a smear-ripened cheese.</title>
        <authorList>
            <consortium name="US DOE Joint Genome Institute (JGI-PGF)"/>
            <person name="Walter F."/>
            <person name="Albersmeier A."/>
            <person name="Kalinowski J."/>
            <person name="Ruckert C."/>
        </authorList>
    </citation>
    <scope>NUCLEOTIDE SEQUENCE</scope>
    <source>
        <strain evidence="5">JCM 30078</strain>
    </source>
</reference>
<comment type="similarity">
    <text evidence="1">Belongs to the universal stress protein A family.</text>
</comment>
<evidence type="ECO:0000259" key="4">
    <source>
        <dbReference type="Pfam" id="PF00582"/>
    </source>
</evidence>
<dbReference type="AlphaFoldDB" id="A0A917PUA0"/>
<comment type="caution">
    <text evidence="5">The sequence shown here is derived from an EMBL/GenBank/DDBJ whole genome shotgun (WGS) entry which is preliminary data.</text>
</comment>
<protein>
    <recommendedName>
        <fullName evidence="4">UspA domain-containing protein</fullName>
    </recommendedName>
</protein>
<keyword evidence="6" id="KW-1185">Reference proteome</keyword>
<evidence type="ECO:0000256" key="3">
    <source>
        <dbReference type="ARBA" id="ARBA00022840"/>
    </source>
</evidence>
<dbReference type="InterPro" id="IPR006016">
    <property type="entry name" value="UspA"/>
</dbReference>
<dbReference type="GO" id="GO:0005524">
    <property type="term" value="F:ATP binding"/>
    <property type="evidence" value="ECO:0007669"/>
    <property type="project" value="UniProtKB-KW"/>
</dbReference>
<dbReference type="InterPro" id="IPR006015">
    <property type="entry name" value="Universal_stress_UspA"/>
</dbReference>
<evidence type="ECO:0000256" key="2">
    <source>
        <dbReference type="ARBA" id="ARBA00022741"/>
    </source>
</evidence>
<feature type="domain" description="UspA" evidence="4">
    <location>
        <begin position="143"/>
        <end position="278"/>
    </location>
</feature>
<organism evidence="5 6">
    <name type="scientific">Pseudomonas matsuisoli</name>
    <dbReference type="NCBI Taxonomy" id="1515666"/>
    <lineage>
        <taxon>Bacteria</taxon>
        <taxon>Pseudomonadati</taxon>
        <taxon>Pseudomonadota</taxon>
        <taxon>Gammaproteobacteria</taxon>
        <taxon>Pseudomonadales</taxon>
        <taxon>Pseudomonadaceae</taxon>
        <taxon>Pseudomonas</taxon>
    </lineage>
</organism>
<dbReference type="PANTHER" id="PTHR46268">
    <property type="entry name" value="STRESS RESPONSE PROTEIN NHAX"/>
    <property type="match status" value="1"/>
</dbReference>
<dbReference type="PANTHER" id="PTHR46268:SF27">
    <property type="entry name" value="UNIVERSAL STRESS PROTEIN RV2623"/>
    <property type="match status" value="1"/>
</dbReference>
<proteinExistence type="inferred from homology"/>
<dbReference type="EMBL" id="BMPO01000003">
    <property type="protein sequence ID" value="GGJ92850.1"/>
    <property type="molecule type" value="Genomic_DNA"/>
</dbReference>
<keyword evidence="2" id="KW-0547">Nucleotide-binding</keyword>
<gene>
    <name evidence="5" type="ORF">GCM10009304_18430</name>
</gene>
<sequence>MINMLVATDLSERSTPAIGRAARLVREYGGQWTLVHVVDSDAPADLGARQAEEAMSALKASAERLAEQAGCAPDIVVTHGDVVPTLVETAEQRGVDLLVVGAHRKSALRDFFVGTTVGRVIRSSHIPVLRVVRPALRDYVRSLVALDLSPVSSDALHAASRLGLIDSVDVEAVHAAELLPVGAMAEVVPDPKLVDDMLLEARQKARAFLQEAGLDLADGRLHVRDGEARQVIADQLRDMDADLLVIGTHARRGVQRVLVGSVASSLLDSLDCDVLTVPPAAGHDA</sequence>
<name>A0A917PUA0_9PSED</name>
<evidence type="ECO:0000313" key="5">
    <source>
        <dbReference type="EMBL" id="GGJ92850.1"/>
    </source>
</evidence>
<dbReference type="Gene3D" id="3.40.50.620">
    <property type="entry name" value="HUPs"/>
    <property type="match status" value="2"/>
</dbReference>
<evidence type="ECO:0000256" key="1">
    <source>
        <dbReference type="ARBA" id="ARBA00008791"/>
    </source>
</evidence>
<evidence type="ECO:0000313" key="6">
    <source>
        <dbReference type="Proteomes" id="UP000635983"/>
    </source>
</evidence>